<accession>A0A8C4PWE9</accession>
<evidence type="ECO:0000313" key="2">
    <source>
        <dbReference type="Ensembl" id="ENSEBUP00000001417.1"/>
    </source>
</evidence>
<feature type="region of interest" description="Disordered" evidence="1">
    <location>
        <begin position="1142"/>
        <end position="1190"/>
    </location>
</feature>
<reference evidence="2" key="1">
    <citation type="submission" date="2025-08" db="UniProtKB">
        <authorList>
            <consortium name="Ensembl"/>
        </authorList>
    </citation>
    <scope>IDENTIFICATION</scope>
</reference>
<dbReference type="OMA" id="GKERRWM"/>
<protein>
    <submittedName>
        <fullName evidence="2">Unc-79 homolog, NALCN channel complex subunit</fullName>
    </submittedName>
</protein>
<feature type="region of interest" description="Disordered" evidence="1">
    <location>
        <begin position="744"/>
        <end position="764"/>
    </location>
</feature>
<name>A0A8C4PWE9_EPTBU</name>
<dbReference type="PANTHER" id="PTHR21696">
    <property type="entry name" value="PROTEIN UNC-79 HOMOLOG"/>
    <property type="match status" value="1"/>
</dbReference>
<dbReference type="Ensembl" id="ENSEBUT00000001744.1">
    <property type="protein sequence ID" value="ENSEBUP00000001417.1"/>
    <property type="gene ID" value="ENSEBUG00000000936.1"/>
</dbReference>
<keyword evidence="3" id="KW-1185">Reference proteome</keyword>
<dbReference type="Pfam" id="PF14776">
    <property type="entry name" value="UNC-79"/>
    <property type="match status" value="1"/>
</dbReference>
<evidence type="ECO:0000256" key="1">
    <source>
        <dbReference type="SAM" id="MobiDB-lite"/>
    </source>
</evidence>
<feature type="compositionally biased region" description="Polar residues" evidence="1">
    <location>
        <begin position="1153"/>
        <end position="1178"/>
    </location>
</feature>
<dbReference type="Proteomes" id="UP000694388">
    <property type="component" value="Unplaced"/>
</dbReference>
<reference evidence="2" key="2">
    <citation type="submission" date="2025-09" db="UniProtKB">
        <authorList>
            <consortium name="Ensembl"/>
        </authorList>
    </citation>
    <scope>IDENTIFICATION</scope>
</reference>
<proteinExistence type="predicted"/>
<feature type="compositionally biased region" description="Basic and acidic residues" evidence="1">
    <location>
        <begin position="1181"/>
        <end position="1190"/>
    </location>
</feature>
<dbReference type="InterPro" id="IPR024855">
    <property type="entry name" value="UNC79"/>
</dbReference>
<sequence>MSTKSEQFASKIRYLHEYHSRVMHNIYPVPTGTDIANTLKYFSQILLSILLHAGRRDPPDSSTVTVPVPLCMLPIPFPTTPSSLPLVRPGRSPVTRSLLCSVLRDVAFDCAQPSCDSRLAEYPSFDYPGLYAALVYLIDLVPVLQHGPYDLGQSIFYTMACLAPFLHDDVLGTLPYTMVSTLATFPSFLHKDILDFLASTFLPMAIFGSSKRESVTAYVNLSAASMLMIVMQYTSNPVYHCQLLECLMKYKQEVWKDLLYVIAYGPAQVKSPAVQMLFHYWPNLKPPGAISEYRGLQYTAWNPIHCQHTECQNPINKPAVKMCLDPSFAVTGGDKPPPLYLCVDCIHKIPRDQASWLFDVLFPQGKQNCSSDVKRAVVTCFTEACCRNFGNRPVRYCRRCHHSHHNGIPQAEAHLYQTSIPPINTRECGAEELVCTMEVIVSLLKEVEYHAEQREYALNHRRKAARAASNLSPEHAEPESSDDVMQDQRLLSQFAIWLLLSLCTPNENTPTETLARLVSMVFQWFHSTAYMLDDDVGSIVEKLKPQFVTKWLKSVCDARFDVMVMCLLPKPMEFARVGGYWERSCSTVSQLKEGLNRILSLIPYNVISLAVWECIMPEWLEALRTDVPENHIKEFREVLSKMFDIELCPLPFSMEEMFGFISCRFTGCAAVTQEQALLWLHVLSELDIVVPLILLINMFLDGVNSVQEFAGKRKCNNDPHGSHSPRKQHTPVMETTHRAMLSPHGPFHSPHRQSPQGSMDMDPGGEDEELNLSCYILMLDLILKQVSLSIMAPWDGIHSSALFYELAHDLLAQLVPNEESYLRYITNLKNKKQLCHLMPFCFSAQTSGKETEIQEKDDSTESKFCLEQLTGPLKLIYTILQEMKKFEDPDIVFNMVNCLRALCLRGGVLSSSKYQQTAFLPYILENMLIPSLWEALRSDYSQLPSVATALLQHALTLPQGADIFWATIDNTFNSKEWKVRFEAVEKVVVLCRFLDVTATAKSHTLKYSLSHALCCYLAAIEDPSPAVSTRARLLLDTIKHSSLRVLCTCLDFQFDMVVKDRPTILNKLLILHSLRPDIQALSWEFFVNRFDTLSLEAQLHLDCNKEFPFPTTITTVRTNVIHLSDAAVWKIKRARFARNRQKSVRSLRDSVKRNSNSKRTSSLPDSTSSKLRMQTSGEADTAGKEAPPEDGRIDQQTVYLLISTLMRFMIKENAGGDGELSSVKAFSTVKRHLHVLLGFDQQEGCFMVAPNKLRTSTCFHAFITGISQVLDYNIFLGKQFLSMILQVLKYSACPQLRHYFQQPPRCSLWSLRPHIRQLWLKVLLVILYKYPYMEGDTCKLVMHLIHITMNTLDAQYHSCKPHPTAGPVCSDNSFTSKYSEKEKNGKLFTNTPCFIATFQHLTKKQTFDIEAICYYANLFPFPGTKCNLASVPSIPSMFVPVPEEFAEQSSMAADRCHDCGAVLEEYDEETLSLAIVVLSTFVHLSSGIAAPILLDLLQSVGRYNISVTTFTIVIPGNAPGVAKQFLRCIFHQLAPNGILLQLFRSYIKDVNFLRTLANVLSDFSELSSIAALNILLEGLNGKRNLPTGAVMLRCLDNLATFMEALPMESPSNLWASICSQLQAFLPKLPLSLSVKCCLDSCLRIIISILKIPATIATRSLLDHFSKLLSFVIQNSNFSLAYVMDICALCHKNFSKERDKLYLTRSVVLELLQALKFKSTLPDTNLQQLVQCQTAAMEVTRQYLTDLLDFIADLHTLTKLKAHMKTCTQSLHEDTLGGHLKVGLSQVVGMELTRGNNRDSKAVARHLPWLFHPPSVMQQGPKEFVECVLHIRLLSWLLLGALTHSTLSPSQTSGLLCTPLPLDAGPYMADHLLVVIMGFSEHSKASMAHIASLFHAFIFAQLWTVYCEQQAGPAAPWTPGDVGSAAALSAMEFWSRVTPGILQLIAPNQVVWYPRNTDRFLNHSLIIINDAFDLLFKFLLVNGIDPFS</sequence>
<evidence type="ECO:0000313" key="3">
    <source>
        <dbReference type="Proteomes" id="UP000694388"/>
    </source>
</evidence>
<dbReference type="GeneTree" id="ENSGT00390000011802"/>
<organism evidence="2 3">
    <name type="scientific">Eptatretus burgeri</name>
    <name type="common">Inshore hagfish</name>
    <dbReference type="NCBI Taxonomy" id="7764"/>
    <lineage>
        <taxon>Eukaryota</taxon>
        <taxon>Metazoa</taxon>
        <taxon>Chordata</taxon>
        <taxon>Craniata</taxon>
        <taxon>Vertebrata</taxon>
        <taxon>Cyclostomata</taxon>
        <taxon>Myxini</taxon>
        <taxon>Myxiniformes</taxon>
        <taxon>Myxinidae</taxon>
        <taxon>Eptatretinae</taxon>
        <taxon>Eptatretus</taxon>
    </lineage>
</organism>
<dbReference type="PANTHER" id="PTHR21696:SF2">
    <property type="entry name" value="PROTEIN UNC-79 HOMOLOG"/>
    <property type="match status" value="1"/>
</dbReference>